<feature type="domain" description="Rhodopsin" evidence="8">
    <location>
        <begin position="34"/>
        <end position="269"/>
    </location>
</feature>
<feature type="region of interest" description="Disordered" evidence="6">
    <location>
        <begin position="287"/>
        <end position="314"/>
    </location>
</feature>
<feature type="region of interest" description="Disordered" evidence="6">
    <location>
        <begin position="344"/>
        <end position="375"/>
    </location>
</feature>
<dbReference type="PANTHER" id="PTHR33048:SF147">
    <property type="entry name" value="INTEGRAL MEMBRANE PROTEIN"/>
    <property type="match status" value="1"/>
</dbReference>
<dbReference type="RefSeq" id="XP_045965465.1">
    <property type="nucleotide sequence ID" value="XM_046106567.1"/>
</dbReference>
<dbReference type="PANTHER" id="PTHR33048">
    <property type="entry name" value="PTH11-LIKE INTEGRAL MEMBRANE PROTEIN (AFU_ORTHOLOGUE AFUA_5G11245)"/>
    <property type="match status" value="1"/>
</dbReference>
<evidence type="ECO:0000313" key="10">
    <source>
        <dbReference type="Proteomes" id="UP000758603"/>
    </source>
</evidence>
<feature type="transmembrane region" description="Helical" evidence="7">
    <location>
        <begin position="175"/>
        <end position="193"/>
    </location>
</feature>
<evidence type="ECO:0000256" key="6">
    <source>
        <dbReference type="SAM" id="MobiDB-lite"/>
    </source>
</evidence>
<dbReference type="GO" id="GO:0016020">
    <property type="term" value="C:membrane"/>
    <property type="evidence" value="ECO:0007669"/>
    <property type="project" value="UniProtKB-SubCell"/>
</dbReference>
<dbReference type="Proteomes" id="UP000758603">
    <property type="component" value="Unassembled WGS sequence"/>
</dbReference>
<evidence type="ECO:0000256" key="4">
    <source>
        <dbReference type="ARBA" id="ARBA00023136"/>
    </source>
</evidence>
<dbReference type="GeneID" id="70135458"/>
<reference evidence="9" key="1">
    <citation type="journal article" date="2021" name="Nat. Commun.">
        <title>Genetic determinants of endophytism in the Arabidopsis root mycobiome.</title>
        <authorList>
            <person name="Mesny F."/>
            <person name="Miyauchi S."/>
            <person name="Thiergart T."/>
            <person name="Pickel B."/>
            <person name="Atanasova L."/>
            <person name="Karlsson M."/>
            <person name="Huettel B."/>
            <person name="Barry K.W."/>
            <person name="Haridas S."/>
            <person name="Chen C."/>
            <person name="Bauer D."/>
            <person name="Andreopoulos W."/>
            <person name="Pangilinan J."/>
            <person name="LaButti K."/>
            <person name="Riley R."/>
            <person name="Lipzen A."/>
            <person name="Clum A."/>
            <person name="Drula E."/>
            <person name="Henrissat B."/>
            <person name="Kohler A."/>
            <person name="Grigoriev I.V."/>
            <person name="Martin F.M."/>
            <person name="Hacquard S."/>
        </authorList>
    </citation>
    <scope>NUCLEOTIDE SEQUENCE</scope>
    <source>
        <strain evidence="9">MPI-SDFR-AT-0073</strain>
    </source>
</reference>
<evidence type="ECO:0000256" key="2">
    <source>
        <dbReference type="ARBA" id="ARBA00022692"/>
    </source>
</evidence>
<feature type="compositionally biased region" description="Basic and acidic residues" evidence="6">
    <location>
        <begin position="344"/>
        <end position="355"/>
    </location>
</feature>
<evidence type="ECO:0000313" key="9">
    <source>
        <dbReference type="EMBL" id="KAH6661334.1"/>
    </source>
</evidence>
<sequence>MSSPRAVHHFVSPVKQVDTGLWTLFAGATTFLGVRIWCKLKRRHGLWYDDYILLVCWLVLLATNIVITYEMANGYVTKSWGDQMLMLISISSCGTTISQTWSKTAFAVTLLRITDSLKKKGLWFCIVSLNAFMVLKVFMNWAQYCNESSYQNYWRMQGFCLDYVAVSRTKAAGNIWNIVMDFVLALYPWMVIWKLKISKWEKIGLCGTMSLGIVVAVISAVRQSWMDSPATSNYDDWYFWHQGLSMVWYSAEVTGTIMVQCIPVMRPLLGEMKTSLASRRLADAEDGRSITGEMKRQESTRSTPLRPSTTVDHDTENFILAELQSQAQRKSRMVSHVSLTPSEVDRAIEASRTKPLEWPLSGNEPPVIGSSRAGG</sequence>
<proteinExistence type="inferred from homology"/>
<feature type="transmembrane region" description="Helical" evidence="7">
    <location>
        <begin position="205"/>
        <end position="226"/>
    </location>
</feature>
<feature type="transmembrane region" description="Helical" evidence="7">
    <location>
        <begin position="84"/>
        <end position="101"/>
    </location>
</feature>
<dbReference type="EMBL" id="JAGPXC010000001">
    <property type="protein sequence ID" value="KAH6661334.1"/>
    <property type="molecule type" value="Genomic_DNA"/>
</dbReference>
<dbReference type="AlphaFoldDB" id="A0A9P8V0P2"/>
<keyword evidence="10" id="KW-1185">Reference proteome</keyword>
<feature type="transmembrane region" description="Helical" evidence="7">
    <location>
        <begin position="246"/>
        <end position="269"/>
    </location>
</feature>
<accession>A0A9P8V0P2</accession>
<dbReference type="OrthoDB" id="5417887at2759"/>
<feature type="transmembrane region" description="Helical" evidence="7">
    <location>
        <begin position="20"/>
        <end position="38"/>
    </location>
</feature>
<feature type="transmembrane region" description="Helical" evidence="7">
    <location>
        <begin position="50"/>
        <end position="72"/>
    </location>
</feature>
<name>A0A9P8V0P2_9PEZI</name>
<evidence type="ECO:0000256" key="7">
    <source>
        <dbReference type="SAM" id="Phobius"/>
    </source>
</evidence>
<keyword evidence="3 7" id="KW-1133">Transmembrane helix</keyword>
<feature type="compositionally biased region" description="Low complexity" evidence="6">
    <location>
        <begin position="300"/>
        <end position="310"/>
    </location>
</feature>
<keyword evidence="4 7" id="KW-0472">Membrane</keyword>
<evidence type="ECO:0000256" key="5">
    <source>
        <dbReference type="ARBA" id="ARBA00038359"/>
    </source>
</evidence>
<protein>
    <recommendedName>
        <fullName evidence="8">Rhodopsin domain-containing protein</fullName>
    </recommendedName>
</protein>
<evidence type="ECO:0000259" key="8">
    <source>
        <dbReference type="Pfam" id="PF20684"/>
    </source>
</evidence>
<comment type="caution">
    <text evidence="9">The sequence shown here is derived from an EMBL/GenBank/DDBJ whole genome shotgun (WGS) entry which is preliminary data.</text>
</comment>
<comment type="subcellular location">
    <subcellularLocation>
        <location evidence="1">Membrane</location>
        <topology evidence="1">Multi-pass membrane protein</topology>
    </subcellularLocation>
</comment>
<keyword evidence="2 7" id="KW-0812">Transmembrane</keyword>
<evidence type="ECO:0000256" key="1">
    <source>
        <dbReference type="ARBA" id="ARBA00004141"/>
    </source>
</evidence>
<feature type="transmembrane region" description="Helical" evidence="7">
    <location>
        <begin position="122"/>
        <end position="142"/>
    </location>
</feature>
<comment type="similarity">
    <text evidence="5">Belongs to the SAT4 family.</text>
</comment>
<evidence type="ECO:0000256" key="3">
    <source>
        <dbReference type="ARBA" id="ARBA00022989"/>
    </source>
</evidence>
<dbReference type="InterPro" id="IPR049326">
    <property type="entry name" value="Rhodopsin_dom_fungi"/>
</dbReference>
<gene>
    <name evidence="9" type="ORF">BKA67DRAFT_654454</name>
</gene>
<organism evidence="9 10">
    <name type="scientific">Truncatella angustata</name>
    <dbReference type="NCBI Taxonomy" id="152316"/>
    <lineage>
        <taxon>Eukaryota</taxon>
        <taxon>Fungi</taxon>
        <taxon>Dikarya</taxon>
        <taxon>Ascomycota</taxon>
        <taxon>Pezizomycotina</taxon>
        <taxon>Sordariomycetes</taxon>
        <taxon>Xylariomycetidae</taxon>
        <taxon>Amphisphaeriales</taxon>
        <taxon>Sporocadaceae</taxon>
        <taxon>Truncatella</taxon>
    </lineage>
</organism>
<feature type="compositionally biased region" description="Basic and acidic residues" evidence="6">
    <location>
        <begin position="287"/>
        <end position="299"/>
    </location>
</feature>
<dbReference type="Pfam" id="PF20684">
    <property type="entry name" value="Fung_rhodopsin"/>
    <property type="match status" value="1"/>
</dbReference>
<dbReference type="InterPro" id="IPR052337">
    <property type="entry name" value="SAT4-like"/>
</dbReference>